<proteinExistence type="predicted"/>
<organism evidence="1">
    <name type="scientific">Anopheles atroparvus</name>
    <name type="common">European mosquito</name>
    <dbReference type="NCBI Taxonomy" id="41427"/>
    <lineage>
        <taxon>Eukaryota</taxon>
        <taxon>Metazoa</taxon>
        <taxon>Ecdysozoa</taxon>
        <taxon>Arthropoda</taxon>
        <taxon>Hexapoda</taxon>
        <taxon>Insecta</taxon>
        <taxon>Pterygota</taxon>
        <taxon>Neoptera</taxon>
        <taxon>Endopterygota</taxon>
        <taxon>Diptera</taxon>
        <taxon>Nematocera</taxon>
        <taxon>Culicoidea</taxon>
        <taxon>Culicidae</taxon>
        <taxon>Anophelinae</taxon>
        <taxon>Anopheles</taxon>
    </lineage>
</organism>
<reference evidence="1" key="1">
    <citation type="submission" date="2022-08" db="UniProtKB">
        <authorList>
            <consortium name="EnsemblMetazoa"/>
        </authorList>
    </citation>
    <scope>IDENTIFICATION</scope>
    <source>
        <strain evidence="1">EBRO</strain>
    </source>
</reference>
<dbReference type="EnsemblMetazoa" id="AATE020105-RA">
    <property type="protein sequence ID" value="AATE020105-PA.1"/>
    <property type="gene ID" value="AATE020105"/>
</dbReference>
<protein>
    <submittedName>
        <fullName evidence="1">Uncharacterized protein</fullName>
    </submittedName>
</protein>
<dbReference type="AlphaFoldDB" id="A0A182JL52"/>
<dbReference type="VEuPathDB" id="VectorBase:AATE020105"/>
<evidence type="ECO:0000313" key="1">
    <source>
        <dbReference type="EnsemblMetazoa" id="AATE020105-PA.1"/>
    </source>
</evidence>
<name>A0A182JL52_ANOAO</name>
<accession>A0A182JL52</accession>
<sequence>MDGRAIVGTAGVPWTAWTAGDTPFDGFLFGTTTTDAEVRCQRPPMVAAADGMIACPPPSRAAPFSNMPSRLSSSLPGSVVLPLLGATPGLSGSPANRSRFSLDIRPESSLQSLSWYESLVVAAIIIINGGGLGVCVAGGGGGVGVARVTRIGVGGTITPSPRSGPATVVGRTIVVWGVKEARRALLGTLLLLPINELVERVFRLPASALPMVDDVVVVVTLASWEQLLFCFTRAGDFRGAGATVSAGGFGHGFPPPPVLTVVRDAFADPLDRFPPPFASLPCATGEPSELCLPCANRLPSATAASLLLATLPRPAAVGPPVTLPPGAASEAASFLSPPPVRASDARGPPPATVDVDDDPLLPDVVVVVVVLVVVVVVAAAAAAAAGCERLTFPPVAVRQWNVDEVLLLSTCTGVMSTDLLLLEGAPRGHRRAAVMLR</sequence>